<evidence type="ECO:0000313" key="14">
    <source>
        <dbReference type="EMBL" id="AKU92922.1"/>
    </source>
</evidence>
<dbReference type="EMBL" id="CP012332">
    <property type="protein sequence ID" value="AKU92922.1"/>
    <property type="molecule type" value="Genomic_DNA"/>
</dbReference>
<evidence type="ECO:0000256" key="10">
    <source>
        <dbReference type="ARBA" id="ARBA00023310"/>
    </source>
</evidence>
<keyword evidence="10 11" id="KW-0066">ATP synthesis</keyword>
<dbReference type="KEGG" id="vin:AKJ08_3309"/>
<evidence type="ECO:0000256" key="9">
    <source>
        <dbReference type="ARBA" id="ARBA00023136"/>
    </source>
</evidence>
<evidence type="ECO:0000256" key="5">
    <source>
        <dbReference type="ARBA" id="ARBA00022692"/>
    </source>
</evidence>
<organism evidence="14 15">
    <name type="scientific">Vulgatibacter incomptus</name>
    <dbReference type="NCBI Taxonomy" id="1391653"/>
    <lineage>
        <taxon>Bacteria</taxon>
        <taxon>Pseudomonadati</taxon>
        <taxon>Myxococcota</taxon>
        <taxon>Myxococcia</taxon>
        <taxon>Myxococcales</taxon>
        <taxon>Cystobacterineae</taxon>
        <taxon>Vulgatibacteraceae</taxon>
        <taxon>Vulgatibacter</taxon>
    </lineage>
</organism>
<dbReference type="InterPro" id="IPR000568">
    <property type="entry name" value="ATP_synth_F0_asu"/>
</dbReference>
<evidence type="ECO:0000256" key="6">
    <source>
        <dbReference type="ARBA" id="ARBA00022781"/>
    </source>
</evidence>
<dbReference type="InterPro" id="IPR023011">
    <property type="entry name" value="ATP_synth_F0_asu_AS"/>
</dbReference>
<name>A0A0K1PHD5_9BACT</name>
<dbReference type="GO" id="GO:0046933">
    <property type="term" value="F:proton-transporting ATP synthase activity, rotational mechanism"/>
    <property type="evidence" value="ECO:0007669"/>
    <property type="project" value="UniProtKB-UniRule"/>
</dbReference>
<dbReference type="RefSeq" id="WP_050727014.1">
    <property type="nucleotide sequence ID" value="NZ_CP012332.1"/>
</dbReference>
<keyword evidence="11" id="KW-1003">Cell membrane</keyword>
<dbReference type="CDD" id="cd00310">
    <property type="entry name" value="ATP-synt_Fo_a_6"/>
    <property type="match status" value="1"/>
</dbReference>
<evidence type="ECO:0000313" key="15">
    <source>
        <dbReference type="Proteomes" id="UP000055590"/>
    </source>
</evidence>
<proteinExistence type="inferred from homology"/>
<dbReference type="NCBIfam" id="TIGR01131">
    <property type="entry name" value="ATP_synt_6_or_A"/>
    <property type="match status" value="1"/>
</dbReference>
<keyword evidence="6 11" id="KW-0375">Hydrogen ion transport</keyword>
<feature type="transmembrane region" description="Helical" evidence="11">
    <location>
        <begin position="174"/>
        <end position="192"/>
    </location>
</feature>
<feature type="chain" id="PRO_5005465487" description="ATP synthase subunit a" evidence="13">
    <location>
        <begin position="31"/>
        <end position="306"/>
    </location>
</feature>
<dbReference type="OrthoDB" id="9809130at2"/>
<dbReference type="PANTHER" id="PTHR11410:SF0">
    <property type="entry name" value="ATP SYNTHASE SUBUNIT A"/>
    <property type="match status" value="1"/>
</dbReference>
<keyword evidence="13" id="KW-0732">Signal</keyword>
<evidence type="ECO:0000256" key="1">
    <source>
        <dbReference type="ARBA" id="ARBA00004141"/>
    </source>
</evidence>
<feature type="transmembrane region" description="Helical" evidence="11">
    <location>
        <begin position="237"/>
        <end position="258"/>
    </location>
</feature>
<keyword evidence="15" id="KW-1185">Reference proteome</keyword>
<keyword evidence="9 11" id="KW-0472">Membrane</keyword>
<dbReference type="Proteomes" id="UP000055590">
    <property type="component" value="Chromosome"/>
</dbReference>
<comment type="subcellular location">
    <subcellularLocation>
        <location evidence="11 12">Cell membrane</location>
        <topology evidence="11 12">Multi-pass membrane protein</topology>
    </subcellularLocation>
    <subcellularLocation>
        <location evidence="1">Membrane</location>
        <topology evidence="1">Multi-pass membrane protein</topology>
    </subcellularLocation>
</comment>
<dbReference type="Pfam" id="PF00119">
    <property type="entry name" value="ATP-synt_A"/>
    <property type="match status" value="1"/>
</dbReference>
<dbReference type="InterPro" id="IPR045083">
    <property type="entry name" value="ATP_synth_F0_asu_bact/mt"/>
</dbReference>
<evidence type="ECO:0000256" key="7">
    <source>
        <dbReference type="ARBA" id="ARBA00022989"/>
    </source>
</evidence>
<dbReference type="Gene3D" id="1.20.120.220">
    <property type="entry name" value="ATP synthase, F0 complex, subunit A"/>
    <property type="match status" value="1"/>
</dbReference>
<keyword evidence="3 11" id="KW-0813">Transport</keyword>
<reference evidence="14 15" key="1">
    <citation type="submission" date="2015-08" db="EMBL/GenBank/DDBJ databases">
        <authorList>
            <person name="Babu N.S."/>
            <person name="Beckwith C.J."/>
            <person name="Beseler K.G."/>
            <person name="Brison A."/>
            <person name="Carone J.V."/>
            <person name="Caskin T.P."/>
            <person name="Diamond M."/>
            <person name="Durham M.E."/>
            <person name="Foxe J.M."/>
            <person name="Go M."/>
            <person name="Henderson B.A."/>
            <person name="Jones I.B."/>
            <person name="McGettigan J.A."/>
            <person name="Micheletti S.J."/>
            <person name="Nasrallah M.E."/>
            <person name="Ortiz D."/>
            <person name="Piller C.R."/>
            <person name="Privatt S.R."/>
            <person name="Schneider S.L."/>
            <person name="Sharp S."/>
            <person name="Smith T.C."/>
            <person name="Stanton J.D."/>
            <person name="Ullery H.E."/>
            <person name="Wilson R.J."/>
            <person name="Serrano M.G."/>
            <person name="Buck G."/>
            <person name="Lee V."/>
            <person name="Wang Y."/>
            <person name="Carvalho R."/>
            <person name="Voegtly L."/>
            <person name="Shi R."/>
            <person name="Duckworth R."/>
            <person name="Johnson A."/>
            <person name="Loviza R."/>
            <person name="Walstead R."/>
            <person name="Shah Z."/>
            <person name="Kiflezghi M."/>
            <person name="Wade K."/>
            <person name="Ball S.L."/>
            <person name="Bradley K.W."/>
            <person name="Asai D.J."/>
            <person name="Bowman C.A."/>
            <person name="Russell D.A."/>
            <person name="Pope W.H."/>
            <person name="Jacobs-Sera D."/>
            <person name="Hendrix R.W."/>
            <person name="Hatfull G.F."/>
        </authorList>
    </citation>
    <scope>NUCLEOTIDE SEQUENCE [LARGE SCALE GENOMIC DNA]</scope>
    <source>
        <strain evidence="14 15">DSM 27710</strain>
    </source>
</reference>
<dbReference type="STRING" id="1391653.AKJ08_3309"/>
<evidence type="ECO:0000256" key="2">
    <source>
        <dbReference type="ARBA" id="ARBA00006810"/>
    </source>
</evidence>
<evidence type="ECO:0000256" key="8">
    <source>
        <dbReference type="ARBA" id="ARBA00023065"/>
    </source>
</evidence>
<comment type="function">
    <text evidence="11 12">Key component of the proton channel; it plays a direct role in the translocation of protons across the membrane.</text>
</comment>
<comment type="similarity">
    <text evidence="2 11 12">Belongs to the ATPase A chain family.</text>
</comment>
<dbReference type="HAMAP" id="MF_01393">
    <property type="entry name" value="ATP_synth_a_bact"/>
    <property type="match status" value="1"/>
</dbReference>
<evidence type="ECO:0000256" key="11">
    <source>
        <dbReference type="HAMAP-Rule" id="MF_01393"/>
    </source>
</evidence>
<gene>
    <name evidence="11" type="primary">atpB</name>
    <name evidence="14" type="ORF">AKJ08_3309</name>
</gene>
<evidence type="ECO:0000256" key="3">
    <source>
        <dbReference type="ARBA" id="ARBA00022448"/>
    </source>
</evidence>
<feature type="signal peptide" evidence="13">
    <location>
        <begin position="1"/>
        <end position="30"/>
    </location>
</feature>
<feature type="transmembrane region" description="Helical" evidence="11">
    <location>
        <begin position="270"/>
        <end position="299"/>
    </location>
</feature>
<dbReference type="GO" id="GO:0045259">
    <property type="term" value="C:proton-transporting ATP synthase complex"/>
    <property type="evidence" value="ECO:0007669"/>
    <property type="project" value="UniProtKB-KW"/>
</dbReference>
<evidence type="ECO:0000256" key="12">
    <source>
        <dbReference type="RuleBase" id="RU000483"/>
    </source>
</evidence>
<feature type="transmembrane region" description="Helical" evidence="11">
    <location>
        <begin position="144"/>
        <end position="168"/>
    </location>
</feature>
<dbReference type="GO" id="GO:0005886">
    <property type="term" value="C:plasma membrane"/>
    <property type="evidence" value="ECO:0007669"/>
    <property type="project" value="UniProtKB-SubCell"/>
</dbReference>
<dbReference type="PROSITE" id="PS00449">
    <property type="entry name" value="ATPASE_A"/>
    <property type="match status" value="1"/>
</dbReference>
<dbReference type="AlphaFoldDB" id="A0A0K1PHD5"/>
<dbReference type="PANTHER" id="PTHR11410">
    <property type="entry name" value="ATP SYNTHASE SUBUNIT A"/>
    <property type="match status" value="1"/>
</dbReference>
<evidence type="ECO:0000256" key="4">
    <source>
        <dbReference type="ARBA" id="ARBA00022547"/>
    </source>
</evidence>
<sequence length="306" mass="32982">MIAGVRSKTRIAAAALLSASFLAFAPSAQASEDGHEANVPEVVFAHVADGNDITFENPITGAAATFVLPEWKVQIGGTELDLSPTRHTVFLWLAAVLVVGGVSIAARRRSLVPRGFYSVVEVFVKFIREELAQKNIGKAHADHYVPFLATIFFLIFTANLLGLIPYFATATANVNVTVGFAICTFVVTMYAGMKEQGIAGFWLGIVPKGVPLWLYPIMVPVEILGLFTKPFALTVRLFANMVAGHIVLFFLLALIFLLQGAGAFVAPVSVAFATGIFFLELFVALLQAYIFTMLSALFIGMASHPH</sequence>
<keyword evidence="4 11" id="KW-0138">CF(0)</keyword>
<feature type="transmembrane region" description="Helical" evidence="11">
    <location>
        <begin position="89"/>
        <end position="106"/>
    </location>
</feature>
<dbReference type="PATRIC" id="fig|1391653.3.peg.3455"/>
<keyword evidence="8 11" id="KW-0406">Ion transport</keyword>
<protein>
    <recommendedName>
        <fullName evidence="11 12">ATP synthase subunit a</fullName>
    </recommendedName>
    <alternativeName>
        <fullName evidence="11">ATP synthase F0 sector subunit a</fullName>
    </alternativeName>
    <alternativeName>
        <fullName evidence="11">F-ATPase subunit 6</fullName>
    </alternativeName>
</protein>
<keyword evidence="5 11" id="KW-0812">Transmembrane</keyword>
<dbReference type="SUPFAM" id="SSF81336">
    <property type="entry name" value="F1F0 ATP synthase subunit A"/>
    <property type="match status" value="1"/>
</dbReference>
<dbReference type="PRINTS" id="PR00123">
    <property type="entry name" value="ATPASEA"/>
</dbReference>
<dbReference type="InterPro" id="IPR035908">
    <property type="entry name" value="F0_ATP_A_sf"/>
</dbReference>
<keyword evidence="7 11" id="KW-1133">Transmembrane helix</keyword>
<accession>A0A0K1PHD5</accession>
<evidence type="ECO:0000256" key="13">
    <source>
        <dbReference type="SAM" id="SignalP"/>
    </source>
</evidence>